<organism evidence="2 3">
    <name type="scientific">Lacibacterium aquatile</name>
    <dbReference type="NCBI Taxonomy" id="1168082"/>
    <lineage>
        <taxon>Bacteria</taxon>
        <taxon>Pseudomonadati</taxon>
        <taxon>Pseudomonadota</taxon>
        <taxon>Alphaproteobacteria</taxon>
        <taxon>Rhodospirillales</taxon>
        <taxon>Rhodospirillaceae</taxon>
    </lineage>
</organism>
<feature type="region of interest" description="Disordered" evidence="1">
    <location>
        <begin position="482"/>
        <end position="513"/>
    </location>
</feature>
<name>A0ABW5DRY7_9PROT</name>
<dbReference type="EMBL" id="JBHUIP010000003">
    <property type="protein sequence ID" value="MFD2262311.1"/>
    <property type="molecule type" value="Genomic_DNA"/>
</dbReference>
<evidence type="ECO:0000313" key="3">
    <source>
        <dbReference type="Proteomes" id="UP001597295"/>
    </source>
</evidence>
<proteinExistence type="predicted"/>
<accession>A0ABW5DRY7</accession>
<dbReference type="Proteomes" id="UP001597295">
    <property type="component" value="Unassembled WGS sequence"/>
</dbReference>
<dbReference type="RefSeq" id="WP_379875238.1">
    <property type="nucleotide sequence ID" value="NZ_JBHUIP010000003.1"/>
</dbReference>
<sequence>MRQLLLAFTLLPLSVAAETAAPARAALEELLLQNRAALIEEFGAERLDDAEAARAAQISALSRRAEAARRGHGNRRILGPWAAYATTVARRLSVANGWPSQPVEISTRLEPSVGMIAGRLVISRAALALTATESELAAMLVFQLARQYAWNRDALQSKIGDRLAFQTWADDSWLDTPDRIREAGIDAVVAFSSRRLWLTEDQAGNRWDTEAQGFLEKAGYRGADIHVADQASRRWDELAAARGVTLPPFARPQPPLTLPADFERAPPDPRHLAQLEGLPMGRVEDAPLLVGNRLLLPRWQMKLLLPQGYGWASYGDGAAALEDDQEYITLIPFEAPRKTPLDKAAYFDIWPDPYRPSAYRLTGAGGVPVGLAVGYGGQGQVHSMAVGLAPARPEPELEGSAGALPAQYLHLATWGIAPESARRRHALSQALFTLKAPLDEQDRQALLPRRLSQRRFEDAGSAQTAWREMDRDEQLLSSILNDLPAPQEGQETSLPLHRALKLVQKTPPAGDSP</sequence>
<reference evidence="3" key="1">
    <citation type="journal article" date="2019" name="Int. J. Syst. Evol. Microbiol.">
        <title>The Global Catalogue of Microorganisms (GCM) 10K type strain sequencing project: providing services to taxonomists for standard genome sequencing and annotation.</title>
        <authorList>
            <consortium name="The Broad Institute Genomics Platform"/>
            <consortium name="The Broad Institute Genome Sequencing Center for Infectious Disease"/>
            <person name="Wu L."/>
            <person name="Ma J."/>
        </authorList>
    </citation>
    <scope>NUCLEOTIDE SEQUENCE [LARGE SCALE GENOMIC DNA]</scope>
    <source>
        <strain evidence="3">CGMCC 1.19062</strain>
    </source>
</reference>
<keyword evidence="3" id="KW-1185">Reference proteome</keyword>
<protein>
    <submittedName>
        <fullName evidence="2">Uncharacterized protein</fullName>
    </submittedName>
</protein>
<comment type="caution">
    <text evidence="2">The sequence shown here is derived from an EMBL/GenBank/DDBJ whole genome shotgun (WGS) entry which is preliminary data.</text>
</comment>
<evidence type="ECO:0000313" key="2">
    <source>
        <dbReference type="EMBL" id="MFD2262311.1"/>
    </source>
</evidence>
<evidence type="ECO:0000256" key="1">
    <source>
        <dbReference type="SAM" id="MobiDB-lite"/>
    </source>
</evidence>
<gene>
    <name evidence="2" type="ORF">ACFSM5_05380</name>
</gene>